<proteinExistence type="predicted"/>
<dbReference type="InterPro" id="IPR008271">
    <property type="entry name" value="Ser/Thr_kinase_AS"/>
</dbReference>
<feature type="coiled-coil region" evidence="9">
    <location>
        <begin position="12"/>
        <end position="46"/>
    </location>
</feature>
<dbReference type="GO" id="GO:0005524">
    <property type="term" value="F:ATP binding"/>
    <property type="evidence" value="ECO:0007669"/>
    <property type="project" value="UniProtKB-KW"/>
</dbReference>
<evidence type="ECO:0000313" key="11">
    <source>
        <dbReference type="EMBL" id="QHT24954.1"/>
    </source>
</evidence>
<evidence type="ECO:0000256" key="8">
    <source>
        <dbReference type="ARBA" id="ARBA00048679"/>
    </source>
</evidence>
<name>A0A6C0E7B4_9ZZZZ</name>
<dbReference type="Pfam" id="PF00069">
    <property type="entry name" value="Pkinase"/>
    <property type="match status" value="2"/>
</dbReference>
<protein>
    <recommendedName>
        <fullName evidence="1">non-specific serine/threonine protein kinase</fullName>
        <ecNumber evidence="1">2.7.11.1</ecNumber>
    </recommendedName>
</protein>
<keyword evidence="3" id="KW-0808">Transferase</keyword>
<dbReference type="SUPFAM" id="SSF56112">
    <property type="entry name" value="Protein kinase-like (PK-like)"/>
    <property type="match status" value="1"/>
</dbReference>
<keyword evidence="9" id="KW-0175">Coiled coil</keyword>
<reference evidence="11" key="1">
    <citation type="journal article" date="2020" name="Nature">
        <title>Giant virus diversity and host interactions through global metagenomics.</title>
        <authorList>
            <person name="Schulz F."/>
            <person name="Roux S."/>
            <person name="Paez-Espino D."/>
            <person name="Jungbluth S."/>
            <person name="Walsh D.A."/>
            <person name="Denef V.J."/>
            <person name="McMahon K.D."/>
            <person name="Konstantinidis K.T."/>
            <person name="Eloe-Fadrosh E.A."/>
            <person name="Kyrpides N.C."/>
            <person name="Woyke T."/>
        </authorList>
    </citation>
    <scope>NUCLEOTIDE SEQUENCE</scope>
    <source>
        <strain evidence="11">GVMAG-M-3300023179-150</strain>
    </source>
</reference>
<dbReference type="PANTHER" id="PTHR47634">
    <property type="entry name" value="PROTEIN KINASE DOMAIN-CONTAINING PROTEIN-RELATED"/>
    <property type="match status" value="1"/>
</dbReference>
<dbReference type="EMBL" id="MN739752">
    <property type="protein sequence ID" value="QHT24954.1"/>
    <property type="molecule type" value="Genomic_DNA"/>
</dbReference>
<organism evidence="11">
    <name type="scientific">viral metagenome</name>
    <dbReference type="NCBI Taxonomy" id="1070528"/>
    <lineage>
        <taxon>unclassified sequences</taxon>
        <taxon>metagenomes</taxon>
        <taxon>organismal metagenomes</taxon>
    </lineage>
</organism>
<dbReference type="SMART" id="SM00220">
    <property type="entry name" value="S_TKc"/>
    <property type="match status" value="1"/>
</dbReference>
<dbReference type="PANTHER" id="PTHR47634:SF9">
    <property type="entry name" value="PROTEIN KINASE DOMAIN-CONTAINING PROTEIN-RELATED"/>
    <property type="match status" value="1"/>
</dbReference>
<evidence type="ECO:0000256" key="7">
    <source>
        <dbReference type="ARBA" id="ARBA00047899"/>
    </source>
</evidence>
<dbReference type="InterPro" id="IPR000719">
    <property type="entry name" value="Prot_kinase_dom"/>
</dbReference>
<accession>A0A6C0E7B4</accession>
<keyword evidence="6" id="KW-0067">ATP-binding</keyword>
<dbReference type="InterPro" id="IPR017441">
    <property type="entry name" value="Protein_kinase_ATP_BS"/>
</dbReference>
<dbReference type="AlphaFoldDB" id="A0A6C0E7B4"/>
<evidence type="ECO:0000256" key="4">
    <source>
        <dbReference type="ARBA" id="ARBA00022741"/>
    </source>
</evidence>
<dbReference type="GO" id="GO:0050684">
    <property type="term" value="P:regulation of mRNA processing"/>
    <property type="evidence" value="ECO:0007669"/>
    <property type="project" value="TreeGrafter"/>
</dbReference>
<evidence type="ECO:0000256" key="2">
    <source>
        <dbReference type="ARBA" id="ARBA00022527"/>
    </source>
</evidence>
<dbReference type="Gene3D" id="3.30.200.20">
    <property type="entry name" value="Phosphorylase Kinase, domain 1"/>
    <property type="match status" value="1"/>
</dbReference>
<dbReference type="PROSITE" id="PS50011">
    <property type="entry name" value="PROTEIN_KINASE_DOM"/>
    <property type="match status" value="1"/>
</dbReference>
<keyword evidence="2" id="KW-0723">Serine/threonine-protein kinase</keyword>
<dbReference type="InterPro" id="IPR051334">
    <property type="entry name" value="SRPK"/>
</dbReference>
<dbReference type="EC" id="2.7.11.1" evidence="1"/>
<evidence type="ECO:0000256" key="5">
    <source>
        <dbReference type="ARBA" id="ARBA00022777"/>
    </source>
</evidence>
<comment type="catalytic activity">
    <reaction evidence="7">
        <text>L-threonyl-[protein] + ATP = O-phospho-L-threonyl-[protein] + ADP + H(+)</text>
        <dbReference type="Rhea" id="RHEA:46608"/>
        <dbReference type="Rhea" id="RHEA-COMP:11060"/>
        <dbReference type="Rhea" id="RHEA-COMP:11605"/>
        <dbReference type="ChEBI" id="CHEBI:15378"/>
        <dbReference type="ChEBI" id="CHEBI:30013"/>
        <dbReference type="ChEBI" id="CHEBI:30616"/>
        <dbReference type="ChEBI" id="CHEBI:61977"/>
        <dbReference type="ChEBI" id="CHEBI:456216"/>
        <dbReference type="EC" id="2.7.11.1"/>
    </reaction>
</comment>
<feature type="domain" description="Protein kinase" evidence="10">
    <location>
        <begin position="63"/>
        <end position="448"/>
    </location>
</feature>
<evidence type="ECO:0000259" key="10">
    <source>
        <dbReference type="PROSITE" id="PS50011"/>
    </source>
</evidence>
<evidence type="ECO:0000256" key="6">
    <source>
        <dbReference type="ARBA" id="ARBA00022840"/>
    </source>
</evidence>
<dbReference type="PROSITE" id="PS00107">
    <property type="entry name" value="PROTEIN_KINASE_ATP"/>
    <property type="match status" value="1"/>
</dbReference>
<dbReference type="GO" id="GO:0000245">
    <property type="term" value="P:spliceosomal complex assembly"/>
    <property type="evidence" value="ECO:0007669"/>
    <property type="project" value="TreeGrafter"/>
</dbReference>
<evidence type="ECO:0000256" key="3">
    <source>
        <dbReference type="ARBA" id="ARBA00022679"/>
    </source>
</evidence>
<dbReference type="PROSITE" id="PS00108">
    <property type="entry name" value="PROTEIN_KINASE_ST"/>
    <property type="match status" value="1"/>
</dbReference>
<sequence length="462" mass="54594">MQGLKRIAAFKKAKFIQRKKNLEKKKLEAEKELNNERQSNDSLSSMDDEEQIDLVTKLVNNRYLIIKFLGRGSYSKVWMAYDFSDKRYVALKIFNPEDYDDSLDEIEIMKTLGNNNQYIVKMYDHFDYYVEDYKYKQRCIVYEFLGTCLLDLLSPFTNQLSIENIKHIVRKMLIAMNNYYEKGIIHNDVKLENMMTRCFSKELKKYIEWFSGLNVDQEYNNLVLKELPDNFQNLSDEKKKKLRRKIKHRVLPNYIETLKDSILTYIVDPELNTGEDTSQELLSNLVVIFNDFGNSCSVDNMYDDNIQHRAYRPPENVIGNGFCQKSDVWSLGCIIYEIITDRVLFNVVGNRDIDRDRNHLSLMYQFIGVMPENMTNECGKSSELFGRESRILYVDEVSYSGLENEIKQYRQDLSDTQINEICDFLRLLLRYDPSERLSPNELLQQKWLKENCDTALHTIMAS</sequence>
<dbReference type="Gene3D" id="1.10.510.10">
    <property type="entry name" value="Transferase(Phosphotransferase) domain 1"/>
    <property type="match status" value="1"/>
</dbReference>
<comment type="catalytic activity">
    <reaction evidence="8">
        <text>L-seryl-[protein] + ATP = O-phospho-L-seryl-[protein] + ADP + H(+)</text>
        <dbReference type="Rhea" id="RHEA:17989"/>
        <dbReference type="Rhea" id="RHEA-COMP:9863"/>
        <dbReference type="Rhea" id="RHEA-COMP:11604"/>
        <dbReference type="ChEBI" id="CHEBI:15378"/>
        <dbReference type="ChEBI" id="CHEBI:29999"/>
        <dbReference type="ChEBI" id="CHEBI:30616"/>
        <dbReference type="ChEBI" id="CHEBI:83421"/>
        <dbReference type="ChEBI" id="CHEBI:456216"/>
        <dbReference type="EC" id="2.7.11.1"/>
    </reaction>
</comment>
<dbReference type="GO" id="GO:0004674">
    <property type="term" value="F:protein serine/threonine kinase activity"/>
    <property type="evidence" value="ECO:0007669"/>
    <property type="project" value="UniProtKB-KW"/>
</dbReference>
<keyword evidence="4" id="KW-0547">Nucleotide-binding</keyword>
<keyword evidence="5" id="KW-0418">Kinase</keyword>
<evidence type="ECO:0000256" key="9">
    <source>
        <dbReference type="SAM" id="Coils"/>
    </source>
</evidence>
<evidence type="ECO:0000256" key="1">
    <source>
        <dbReference type="ARBA" id="ARBA00012513"/>
    </source>
</evidence>
<dbReference type="InterPro" id="IPR011009">
    <property type="entry name" value="Kinase-like_dom_sf"/>
</dbReference>